<dbReference type="EMBL" id="LAYJ01000090">
    <property type="protein sequence ID" value="KKI50902.1"/>
    <property type="molecule type" value="Genomic_DNA"/>
</dbReference>
<dbReference type="Pfam" id="PF02001">
    <property type="entry name" value="DUF134"/>
    <property type="match status" value="1"/>
</dbReference>
<comment type="similarity">
    <text evidence="1">Belongs to the UPF0251 family.</text>
</comment>
<accession>A0A0M2NKC3</accession>
<protein>
    <submittedName>
        <fullName evidence="2">Uncharacterized protein</fullName>
    </submittedName>
</protein>
<dbReference type="AlphaFoldDB" id="A0A0M2NKC3"/>
<proteinExistence type="inferred from homology"/>
<dbReference type="InterPro" id="IPR013324">
    <property type="entry name" value="RNA_pol_sigma_r3/r4-like"/>
</dbReference>
<name>A0A0M2NKC3_9FIRM</name>
<dbReference type="STRING" id="270498.CHK_1626"/>
<dbReference type="InterPro" id="IPR036388">
    <property type="entry name" value="WH-like_DNA-bd_sf"/>
</dbReference>
<comment type="caution">
    <text evidence="2">The sequence shown here is derived from an EMBL/GenBank/DDBJ whole genome shotgun (WGS) entry which is preliminary data.</text>
</comment>
<reference evidence="2 3" key="1">
    <citation type="submission" date="2015-04" db="EMBL/GenBank/DDBJ databases">
        <title>Draft genome sequence of bacteremic isolate Catabacter hongkongensis type strain HKU16T.</title>
        <authorList>
            <person name="Lau S.K."/>
            <person name="Teng J.L."/>
            <person name="Huang Y."/>
            <person name="Curreem S.O."/>
            <person name="Tsui S.K."/>
            <person name="Woo P.C."/>
        </authorList>
    </citation>
    <scope>NUCLEOTIDE SEQUENCE [LARGE SCALE GENOMIC DNA]</scope>
    <source>
        <strain evidence="2 3">HKU16</strain>
    </source>
</reference>
<evidence type="ECO:0000313" key="2">
    <source>
        <dbReference type="EMBL" id="KKI50902.1"/>
    </source>
</evidence>
<sequence>MPVQNRFSPIGDVSPSGAEPLVMTVEEFETVRLIDFENLTQEECAQRMSVARPTVQRIYDGARKKLAAFLVEGRTLSIEGGDYKLCSETERPCGARGCPRHSGCPRHGA</sequence>
<evidence type="ECO:0000313" key="3">
    <source>
        <dbReference type="Proteomes" id="UP000034076"/>
    </source>
</evidence>
<organism evidence="2 3">
    <name type="scientific">Christensenella hongkongensis</name>
    <dbReference type="NCBI Taxonomy" id="270498"/>
    <lineage>
        <taxon>Bacteria</taxon>
        <taxon>Bacillati</taxon>
        <taxon>Bacillota</taxon>
        <taxon>Clostridia</taxon>
        <taxon>Christensenellales</taxon>
        <taxon>Christensenellaceae</taxon>
        <taxon>Christensenella</taxon>
    </lineage>
</organism>
<dbReference type="SUPFAM" id="SSF88659">
    <property type="entry name" value="Sigma3 and sigma4 domains of RNA polymerase sigma factors"/>
    <property type="match status" value="1"/>
</dbReference>
<dbReference type="Proteomes" id="UP000034076">
    <property type="component" value="Unassembled WGS sequence"/>
</dbReference>
<dbReference type="InterPro" id="IPR002852">
    <property type="entry name" value="UPF0251"/>
</dbReference>
<gene>
    <name evidence="2" type="ORF">CHK_1626</name>
</gene>
<dbReference type="PANTHER" id="PTHR37478:SF2">
    <property type="entry name" value="UPF0251 PROTEIN TK0562"/>
    <property type="match status" value="1"/>
</dbReference>
<dbReference type="PANTHER" id="PTHR37478">
    <property type="match status" value="1"/>
</dbReference>
<dbReference type="Gene3D" id="1.10.10.10">
    <property type="entry name" value="Winged helix-like DNA-binding domain superfamily/Winged helix DNA-binding domain"/>
    <property type="match status" value="1"/>
</dbReference>
<evidence type="ECO:0000256" key="1">
    <source>
        <dbReference type="ARBA" id="ARBA00009350"/>
    </source>
</evidence>
<keyword evidence="3" id="KW-1185">Reference proteome</keyword>